<name>A0A433DCJ8_9FUNG</name>
<accession>A0A433DCJ8</accession>
<dbReference type="AlphaFoldDB" id="A0A433DCJ8"/>
<reference evidence="2 3" key="1">
    <citation type="journal article" date="2018" name="New Phytol.">
        <title>Phylogenomics of Endogonaceae and evolution of mycorrhizas within Mucoromycota.</title>
        <authorList>
            <person name="Chang Y."/>
            <person name="Desiro A."/>
            <person name="Na H."/>
            <person name="Sandor L."/>
            <person name="Lipzen A."/>
            <person name="Clum A."/>
            <person name="Barry K."/>
            <person name="Grigoriev I.V."/>
            <person name="Martin F.M."/>
            <person name="Stajich J.E."/>
            <person name="Smith M.E."/>
            <person name="Bonito G."/>
            <person name="Spatafora J.W."/>
        </authorList>
    </citation>
    <scope>NUCLEOTIDE SEQUENCE [LARGE SCALE GENOMIC DNA]</scope>
    <source>
        <strain evidence="2 3">GMNB39</strain>
    </source>
</reference>
<gene>
    <name evidence="2" type="ORF">BC936DRAFT_144421</name>
</gene>
<sequence>MNELALKSQNLHAICRQCQGSMTRDVICVNTYVYFIVGMFVSLKVISQLVSFSNSRACRDCPIYYRRQKAASDIARSDEEFVRFCQMEEW</sequence>
<feature type="transmembrane region" description="Helical" evidence="1">
    <location>
        <begin position="32"/>
        <end position="50"/>
    </location>
</feature>
<evidence type="ECO:0000256" key="1">
    <source>
        <dbReference type="SAM" id="Phobius"/>
    </source>
</evidence>
<dbReference type="EMBL" id="RBNI01003254">
    <property type="protein sequence ID" value="RUP48547.1"/>
    <property type="molecule type" value="Genomic_DNA"/>
</dbReference>
<keyword evidence="1" id="KW-0472">Membrane</keyword>
<dbReference type="Proteomes" id="UP000268093">
    <property type="component" value="Unassembled WGS sequence"/>
</dbReference>
<keyword evidence="1" id="KW-0812">Transmembrane</keyword>
<comment type="caution">
    <text evidence="2">The sequence shown here is derived from an EMBL/GenBank/DDBJ whole genome shotgun (WGS) entry which is preliminary data.</text>
</comment>
<evidence type="ECO:0000313" key="3">
    <source>
        <dbReference type="Proteomes" id="UP000268093"/>
    </source>
</evidence>
<organism evidence="2 3">
    <name type="scientific">Jimgerdemannia flammicorona</name>
    <dbReference type="NCBI Taxonomy" id="994334"/>
    <lineage>
        <taxon>Eukaryota</taxon>
        <taxon>Fungi</taxon>
        <taxon>Fungi incertae sedis</taxon>
        <taxon>Mucoromycota</taxon>
        <taxon>Mucoromycotina</taxon>
        <taxon>Endogonomycetes</taxon>
        <taxon>Endogonales</taxon>
        <taxon>Endogonaceae</taxon>
        <taxon>Jimgerdemannia</taxon>
    </lineage>
</organism>
<keyword evidence="1" id="KW-1133">Transmembrane helix</keyword>
<proteinExistence type="predicted"/>
<evidence type="ECO:0000313" key="2">
    <source>
        <dbReference type="EMBL" id="RUP48547.1"/>
    </source>
</evidence>
<protein>
    <submittedName>
        <fullName evidence="2">Uncharacterized protein</fullName>
    </submittedName>
</protein>
<keyword evidence="3" id="KW-1185">Reference proteome</keyword>